<accession>A0A5R9GEV4</accession>
<keyword evidence="4" id="KW-1185">Reference proteome</keyword>
<dbReference type="AlphaFoldDB" id="A0A5R9GEV4"/>
<dbReference type="RefSeq" id="WP_138193651.1">
    <property type="nucleotide sequence ID" value="NZ_VCIW01000004.1"/>
</dbReference>
<evidence type="ECO:0000313" key="4">
    <source>
        <dbReference type="Proteomes" id="UP000309676"/>
    </source>
</evidence>
<dbReference type="InterPro" id="IPR036388">
    <property type="entry name" value="WH-like_DNA-bd_sf"/>
</dbReference>
<feature type="region of interest" description="Disordered" evidence="1">
    <location>
        <begin position="552"/>
        <end position="583"/>
    </location>
</feature>
<protein>
    <recommendedName>
        <fullName evidence="2">Orc1-like AAA ATPase domain-containing protein</fullName>
    </recommendedName>
</protein>
<dbReference type="PRINTS" id="PR00364">
    <property type="entry name" value="DISEASERSIST"/>
</dbReference>
<feature type="compositionally biased region" description="Low complexity" evidence="1">
    <location>
        <begin position="557"/>
        <end position="570"/>
    </location>
</feature>
<dbReference type="Gene3D" id="1.10.10.10">
    <property type="entry name" value="Winged helix-like DNA-binding domain superfamily/Winged helix DNA-binding domain"/>
    <property type="match status" value="1"/>
</dbReference>
<evidence type="ECO:0000313" key="3">
    <source>
        <dbReference type="EMBL" id="TLS52660.1"/>
    </source>
</evidence>
<dbReference type="OrthoDB" id="182489at2"/>
<sequence length="700" mass="80494">MRNEIVTMRAESNDFVGRTEELETLRRHAAGESERRWLHIYGQSGIGKSALLRRFRSERKEFLCYFVDGGKILQQQDDVFDQLVSRLREETRDHDVDHSDPDAVTERMNRLSRRRRSVLLIDGFDQWHAVEHWFLQWIASLEPSIRIVTTGRNALTGGWLYAAGAVPAHAFRLQALTSDEVERYALHRGIVSREGRSQLVRFSRGVPLAMTLAAESIARGGETAHGLDRGEQFQLVSALMARLLQGAPHSTQRLLEAASVYWHFNEERLAAIADFGLDTASFRQFVALPFVLLKPDGWVLHDAVRAWALEDFQLRRPNAYERMRSKALEHIRKEEQAQPTLRRKLQIEKMNLHEHPIVRGICFSGHPDDDIEVRSCRPVDIPAIRQLYVEFHRFAAPEAAEDPPLERHIEAIFEIAPAAFDTIWQRERMIAFIGKVPLEGRILEALRREPLLDPFFRGWKPVPNAYLFTFVGIAPELEGKTRALIINALMNRFSRSEWILDFTCLKEWFPVFELCGFEPAPWADAFTPLGTEYRAFVLDLRHEDFITRLDRSVSRQASPEASSVPASEPASPRPTPSEPQESNELNELKAVLKHWSALPRKPALTERYVRLFPHRIVDRQPKEQIGAVVRRQIEDAIRRLEEGDESEEMLGRLLTLAYIRAVRPNERIAKALNISMATYYRHLQKALEALYHALSAEGDT</sequence>
<dbReference type="Gene3D" id="3.40.50.300">
    <property type="entry name" value="P-loop containing nucleotide triphosphate hydrolases"/>
    <property type="match status" value="1"/>
</dbReference>
<evidence type="ECO:0000256" key="1">
    <source>
        <dbReference type="SAM" id="MobiDB-lite"/>
    </source>
</evidence>
<evidence type="ECO:0000259" key="2">
    <source>
        <dbReference type="Pfam" id="PF13191"/>
    </source>
</evidence>
<dbReference type="InterPro" id="IPR041664">
    <property type="entry name" value="AAA_16"/>
</dbReference>
<proteinExistence type="predicted"/>
<name>A0A5R9GEV4_9BACL</name>
<dbReference type="InterPro" id="IPR027417">
    <property type="entry name" value="P-loop_NTPase"/>
</dbReference>
<organism evidence="3 4">
    <name type="scientific">Paenibacillus antri</name>
    <dbReference type="NCBI Taxonomy" id="2582848"/>
    <lineage>
        <taxon>Bacteria</taxon>
        <taxon>Bacillati</taxon>
        <taxon>Bacillota</taxon>
        <taxon>Bacilli</taxon>
        <taxon>Bacillales</taxon>
        <taxon>Paenibacillaceae</taxon>
        <taxon>Paenibacillus</taxon>
    </lineage>
</organism>
<dbReference type="Pfam" id="PF13191">
    <property type="entry name" value="AAA_16"/>
    <property type="match status" value="1"/>
</dbReference>
<gene>
    <name evidence="3" type="ORF">FE782_08495</name>
</gene>
<dbReference type="Proteomes" id="UP000309676">
    <property type="component" value="Unassembled WGS sequence"/>
</dbReference>
<dbReference type="SUPFAM" id="SSF52540">
    <property type="entry name" value="P-loop containing nucleoside triphosphate hydrolases"/>
    <property type="match status" value="1"/>
</dbReference>
<reference evidence="3 4" key="1">
    <citation type="submission" date="2019-05" db="EMBL/GenBank/DDBJ databases">
        <authorList>
            <person name="Narsing Rao M.P."/>
            <person name="Li W.J."/>
        </authorList>
    </citation>
    <scope>NUCLEOTIDE SEQUENCE [LARGE SCALE GENOMIC DNA]</scope>
    <source>
        <strain evidence="3 4">SYSU_K30003</strain>
    </source>
</reference>
<comment type="caution">
    <text evidence="3">The sequence shown here is derived from an EMBL/GenBank/DDBJ whole genome shotgun (WGS) entry which is preliminary data.</text>
</comment>
<dbReference type="EMBL" id="VCIW01000004">
    <property type="protein sequence ID" value="TLS52660.1"/>
    <property type="molecule type" value="Genomic_DNA"/>
</dbReference>
<feature type="domain" description="Orc1-like AAA ATPase" evidence="2">
    <location>
        <begin position="15"/>
        <end position="139"/>
    </location>
</feature>